<feature type="chain" id="PRO_5039911560" evidence="12">
    <location>
        <begin position="22"/>
        <end position="482"/>
    </location>
</feature>
<keyword evidence="12" id="KW-0732">Signal</keyword>
<dbReference type="PANTHER" id="PTHR19353">
    <property type="entry name" value="FATTY ACID DESATURASE 2"/>
    <property type="match status" value="1"/>
</dbReference>
<comment type="subcellular location">
    <subcellularLocation>
        <location evidence="1">Membrane</location>
        <topology evidence="1">Multi-pass membrane protein</topology>
    </subcellularLocation>
</comment>
<dbReference type="GO" id="GO:0046872">
    <property type="term" value="F:metal ion binding"/>
    <property type="evidence" value="ECO:0007669"/>
    <property type="project" value="UniProtKB-KW"/>
</dbReference>
<keyword evidence="4" id="KW-0349">Heme</keyword>
<feature type="signal peptide" evidence="12">
    <location>
        <begin position="1"/>
        <end position="21"/>
    </location>
</feature>
<sequence length="482" mass="54164">MMMKMKQSILSLHLLSSTASAWNVGPSPSIRQQNQVLSKRSAVAIPLDIPTSVENDVFKTEITTPKSTLDPEDAWITNLDYEAFRNDVNALGKELLQETGEADVQHLNKIVQWRDIAGAVGLATVWISPNPVTVAALSTWIYSSWTMIGHHVCHGGYNRVDAGKFKSRNFALGVVNRVKDWLDAMLPEAWNVEHNRLHHYRLSESKDPDLVQRNLEFLRSSPLPMPAKYAVVAFFLPIWKWFYYSPNTYKELKISEWNKEGRELPKDFNPEEAATIVSLLDPSRAGLRQVVNPVQFFIEALGPLLLARFIAIPAMLALIPGVGGSLALNALINLVLADFLTNIHAFITIVTNHAGEDLYTFDDCVKPKTGSFYVRQIVASANYAAGSDAVDFSHGWLNYQIEHHVWPDLSMLQYQRAAPKLKAICEKHGVPYIQESVFERLRKTVDIMIGKTTMREFPTEYEPPKDKTTTVTWTSTNGAIDG</sequence>
<keyword evidence="9" id="KW-0408">Iron</keyword>
<keyword evidence="11" id="KW-0472">Membrane</keyword>
<evidence type="ECO:0000256" key="4">
    <source>
        <dbReference type="ARBA" id="ARBA00022617"/>
    </source>
</evidence>
<dbReference type="EMBL" id="JAGRRH010000016">
    <property type="protein sequence ID" value="KAG7354256.1"/>
    <property type="molecule type" value="Genomic_DNA"/>
</dbReference>
<dbReference type="Proteomes" id="UP000693970">
    <property type="component" value="Unassembled WGS sequence"/>
</dbReference>
<protein>
    <submittedName>
        <fullName evidence="14">Fatty acid desaturase</fullName>
    </submittedName>
</protein>
<keyword evidence="10" id="KW-0443">Lipid metabolism</keyword>
<dbReference type="InterPro" id="IPR012171">
    <property type="entry name" value="Fatty_acid_desaturase"/>
</dbReference>
<comment type="pathway">
    <text evidence="2">Lipid metabolism.</text>
</comment>
<dbReference type="GO" id="GO:0006629">
    <property type="term" value="P:lipid metabolic process"/>
    <property type="evidence" value="ECO:0007669"/>
    <property type="project" value="UniProtKB-KW"/>
</dbReference>
<evidence type="ECO:0000256" key="8">
    <source>
        <dbReference type="ARBA" id="ARBA00023002"/>
    </source>
</evidence>
<keyword evidence="15" id="KW-1185">Reference proteome</keyword>
<dbReference type="PANTHER" id="PTHR19353:SF30">
    <property type="entry name" value="DELTA 8-(E)-SPHINGOLIPID DESATURASE"/>
    <property type="match status" value="1"/>
</dbReference>
<evidence type="ECO:0000256" key="3">
    <source>
        <dbReference type="ARBA" id="ARBA00009295"/>
    </source>
</evidence>
<evidence type="ECO:0000256" key="11">
    <source>
        <dbReference type="ARBA" id="ARBA00023136"/>
    </source>
</evidence>
<dbReference type="GO" id="GO:0016020">
    <property type="term" value="C:membrane"/>
    <property type="evidence" value="ECO:0007669"/>
    <property type="project" value="UniProtKB-SubCell"/>
</dbReference>
<keyword evidence="7" id="KW-1133">Transmembrane helix</keyword>
<dbReference type="GO" id="GO:0016717">
    <property type="term" value="F:oxidoreductase activity, acting on paired donors, with oxidation of a pair of donors resulting in the reduction of molecular oxygen to two molecules of water"/>
    <property type="evidence" value="ECO:0007669"/>
    <property type="project" value="TreeGrafter"/>
</dbReference>
<comment type="similarity">
    <text evidence="3">Belongs to the fatty acid desaturase type 1 family.</text>
</comment>
<name>A0A9K3L3T7_9STRA</name>
<accession>A0A9K3L3T7</accession>
<evidence type="ECO:0000256" key="6">
    <source>
        <dbReference type="ARBA" id="ARBA00022723"/>
    </source>
</evidence>
<organism evidence="14 15">
    <name type="scientific">Nitzschia inconspicua</name>
    <dbReference type="NCBI Taxonomy" id="303405"/>
    <lineage>
        <taxon>Eukaryota</taxon>
        <taxon>Sar</taxon>
        <taxon>Stramenopiles</taxon>
        <taxon>Ochrophyta</taxon>
        <taxon>Bacillariophyta</taxon>
        <taxon>Bacillariophyceae</taxon>
        <taxon>Bacillariophycidae</taxon>
        <taxon>Bacillariales</taxon>
        <taxon>Bacillariaceae</taxon>
        <taxon>Nitzschia</taxon>
    </lineage>
</organism>
<evidence type="ECO:0000259" key="13">
    <source>
        <dbReference type="Pfam" id="PF00487"/>
    </source>
</evidence>
<evidence type="ECO:0000256" key="10">
    <source>
        <dbReference type="ARBA" id="ARBA00023098"/>
    </source>
</evidence>
<evidence type="ECO:0000256" key="9">
    <source>
        <dbReference type="ARBA" id="ARBA00023004"/>
    </source>
</evidence>
<evidence type="ECO:0000256" key="2">
    <source>
        <dbReference type="ARBA" id="ARBA00005189"/>
    </source>
</evidence>
<evidence type="ECO:0000256" key="12">
    <source>
        <dbReference type="SAM" id="SignalP"/>
    </source>
</evidence>
<comment type="caution">
    <text evidence="14">The sequence shown here is derived from an EMBL/GenBank/DDBJ whole genome shotgun (WGS) entry which is preliminary data.</text>
</comment>
<dbReference type="InterPro" id="IPR005804">
    <property type="entry name" value="FA_desaturase_dom"/>
</dbReference>
<evidence type="ECO:0000313" key="15">
    <source>
        <dbReference type="Proteomes" id="UP000693970"/>
    </source>
</evidence>
<keyword evidence="8" id="KW-0560">Oxidoreductase</keyword>
<evidence type="ECO:0000256" key="1">
    <source>
        <dbReference type="ARBA" id="ARBA00004141"/>
    </source>
</evidence>
<dbReference type="Pfam" id="PF00487">
    <property type="entry name" value="FA_desaturase"/>
    <property type="match status" value="1"/>
</dbReference>
<reference evidence="14" key="2">
    <citation type="submission" date="2021-04" db="EMBL/GenBank/DDBJ databases">
        <authorList>
            <person name="Podell S."/>
        </authorList>
    </citation>
    <scope>NUCLEOTIDE SEQUENCE</scope>
    <source>
        <strain evidence="14">Hildebrandi</strain>
    </source>
</reference>
<proteinExistence type="inferred from homology"/>
<gene>
    <name evidence="14" type="ORF">IV203_003612</name>
</gene>
<evidence type="ECO:0000313" key="14">
    <source>
        <dbReference type="EMBL" id="KAG7354256.1"/>
    </source>
</evidence>
<evidence type="ECO:0000256" key="5">
    <source>
        <dbReference type="ARBA" id="ARBA00022692"/>
    </source>
</evidence>
<keyword evidence="5" id="KW-0812">Transmembrane</keyword>
<evidence type="ECO:0000256" key="7">
    <source>
        <dbReference type="ARBA" id="ARBA00022989"/>
    </source>
</evidence>
<keyword evidence="6" id="KW-0479">Metal-binding</keyword>
<feature type="domain" description="Fatty acid desaturase" evidence="13">
    <location>
        <begin position="135"/>
        <end position="434"/>
    </location>
</feature>
<reference evidence="14" key="1">
    <citation type="journal article" date="2021" name="Sci. Rep.">
        <title>Diploid genomic architecture of Nitzschia inconspicua, an elite biomass production diatom.</title>
        <authorList>
            <person name="Oliver A."/>
            <person name="Podell S."/>
            <person name="Pinowska A."/>
            <person name="Traller J.C."/>
            <person name="Smith S.R."/>
            <person name="McClure R."/>
            <person name="Beliaev A."/>
            <person name="Bohutskyi P."/>
            <person name="Hill E.A."/>
            <person name="Rabines A."/>
            <person name="Zheng H."/>
            <person name="Allen L.Z."/>
            <person name="Kuo A."/>
            <person name="Grigoriev I.V."/>
            <person name="Allen A.E."/>
            <person name="Hazlebeck D."/>
            <person name="Allen E.E."/>
        </authorList>
    </citation>
    <scope>NUCLEOTIDE SEQUENCE</scope>
    <source>
        <strain evidence="14">Hildebrandi</strain>
    </source>
</reference>
<dbReference type="OrthoDB" id="260091at2759"/>
<dbReference type="AlphaFoldDB" id="A0A9K3L3T7"/>